<dbReference type="OrthoDB" id="5577714at2759"/>
<evidence type="ECO:0000313" key="2">
    <source>
        <dbReference type="Proteomes" id="UP000294933"/>
    </source>
</evidence>
<dbReference type="VEuPathDB" id="FungiDB:BD410DRAFT_733781"/>
<accession>A0A4Y7PII4</accession>
<reference evidence="1 2" key="1">
    <citation type="submission" date="2018-06" db="EMBL/GenBank/DDBJ databases">
        <title>A transcriptomic atlas of mushroom development highlights an independent origin of complex multicellularity.</title>
        <authorList>
            <consortium name="DOE Joint Genome Institute"/>
            <person name="Krizsan K."/>
            <person name="Almasi E."/>
            <person name="Merenyi Z."/>
            <person name="Sahu N."/>
            <person name="Viragh M."/>
            <person name="Koszo T."/>
            <person name="Mondo S."/>
            <person name="Kiss B."/>
            <person name="Balint B."/>
            <person name="Kues U."/>
            <person name="Barry K."/>
            <person name="Hegedus J.C."/>
            <person name="Henrissat B."/>
            <person name="Johnson J."/>
            <person name="Lipzen A."/>
            <person name="Ohm R."/>
            <person name="Nagy I."/>
            <person name="Pangilinan J."/>
            <person name="Yan J."/>
            <person name="Xiong Y."/>
            <person name="Grigoriev I.V."/>
            <person name="Hibbett D.S."/>
            <person name="Nagy L.G."/>
        </authorList>
    </citation>
    <scope>NUCLEOTIDE SEQUENCE [LARGE SCALE GENOMIC DNA]</scope>
    <source>
        <strain evidence="1 2">SZMC22713</strain>
    </source>
</reference>
<dbReference type="AlphaFoldDB" id="A0A4Y7PII4"/>
<gene>
    <name evidence="1" type="ORF">BD410DRAFT_733781</name>
</gene>
<sequence>SQYMLDQLPPPSNDEDPLATKLRARFRDLLTSLRANAEGTAGTENVKTG</sequence>
<keyword evidence="2" id="KW-1185">Reference proteome</keyword>
<feature type="non-terminal residue" evidence="1">
    <location>
        <position position="1"/>
    </location>
</feature>
<dbReference type="EMBL" id="ML170318">
    <property type="protein sequence ID" value="TDL14652.1"/>
    <property type="molecule type" value="Genomic_DNA"/>
</dbReference>
<name>A0A4Y7PII4_9AGAM</name>
<dbReference type="Proteomes" id="UP000294933">
    <property type="component" value="Unassembled WGS sequence"/>
</dbReference>
<protein>
    <submittedName>
        <fullName evidence="1">Uncharacterized protein</fullName>
    </submittedName>
</protein>
<evidence type="ECO:0000313" key="1">
    <source>
        <dbReference type="EMBL" id="TDL14652.1"/>
    </source>
</evidence>
<proteinExistence type="predicted"/>
<organism evidence="1 2">
    <name type="scientific">Rickenella mellea</name>
    <dbReference type="NCBI Taxonomy" id="50990"/>
    <lineage>
        <taxon>Eukaryota</taxon>
        <taxon>Fungi</taxon>
        <taxon>Dikarya</taxon>
        <taxon>Basidiomycota</taxon>
        <taxon>Agaricomycotina</taxon>
        <taxon>Agaricomycetes</taxon>
        <taxon>Hymenochaetales</taxon>
        <taxon>Rickenellaceae</taxon>
        <taxon>Rickenella</taxon>
    </lineage>
</organism>